<dbReference type="InterPro" id="IPR050523">
    <property type="entry name" value="AKR_Detox_Biosynth"/>
</dbReference>
<dbReference type="AlphaFoldDB" id="A0A4Q7WLH7"/>
<evidence type="ECO:0000313" key="4">
    <source>
        <dbReference type="Proteomes" id="UP000292027"/>
    </source>
</evidence>
<keyword evidence="4" id="KW-1185">Reference proteome</keyword>
<keyword evidence="1" id="KW-0560">Oxidoreductase</keyword>
<evidence type="ECO:0000256" key="1">
    <source>
        <dbReference type="ARBA" id="ARBA00023002"/>
    </source>
</evidence>
<reference evidence="3 4" key="1">
    <citation type="journal article" date="2015" name="Stand. Genomic Sci.">
        <title>Genomic Encyclopedia of Bacterial and Archaeal Type Strains, Phase III: the genomes of soil and plant-associated and newly described type strains.</title>
        <authorList>
            <person name="Whitman W.B."/>
            <person name="Woyke T."/>
            <person name="Klenk H.P."/>
            <person name="Zhou Y."/>
            <person name="Lilburn T.G."/>
            <person name="Beck B.J."/>
            <person name="De Vos P."/>
            <person name="Vandamme P."/>
            <person name="Eisen J.A."/>
            <person name="Garrity G."/>
            <person name="Hugenholtz P."/>
            <person name="Kyrpides N.C."/>
        </authorList>
    </citation>
    <scope>NUCLEOTIDE SEQUENCE [LARGE SCALE GENOMIC DNA]</scope>
    <source>
        <strain evidence="3 4">VKM Ac-2540</strain>
    </source>
</reference>
<dbReference type="Gene3D" id="3.20.20.100">
    <property type="entry name" value="NADP-dependent oxidoreductase domain"/>
    <property type="match status" value="1"/>
</dbReference>
<comment type="caution">
    <text evidence="3">The sequence shown here is derived from an EMBL/GenBank/DDBJ whole genome shotgun (WGS) entry which is preliminary data.</text>
</comment>
<dbReference type="GO" id="GO:0016491">
    <property type="term" value="F:oxidoreductase activity"/>
    <property type="evidence" value="ECO:0007669"/>
    <property type="project" value="UniProtKB-KW"/>
</dbReference>
<sequence>MECRALGRSGQLVSVVGLGCLNFGSRMDVDASRSVVDTAIDLGVTLFDTADIYGPDGGSERVLGEVLAGRRDQVVLATKFGHPGVDMGFGPAAGAKGGRAYIRRAVEGSLRRLRTDYIDLYQIHMPDRATPILETLAALHELVVEGKVRCLGHSNYAGWELAQADHLARENGLTPFVSAQNNWSLLVRDVERELVPAAEHYGVGVLPYYPLAEGMLTGKVRRGEPLPDGTRIADRSHLVTEERLDQVDRLTKWCEANDHTLLELAIGWLAAQPSVGSVIAGASTPAQLRANVDAVGWRPDESELRAIDNVLGVC</sequence>
<dbReference type="GO" id="GO:0005829">
    <property type="term" value="C:cytosol"/>
    <property type="evidence" value="ECO:0007669"/>
    <property type="project" value="TreeGrafter"/>
</dbReference>
<protein>
    <submittedName>
        <fullName evidence="3">Aryl-alcohol dehydrogenase-like predicted oxidoreductase</fullName>
    </submittedName>
</protein>
<feature type="domain" description="NADP-dependent oxidoreductase" evidence="2">
    <location>
        <begin position="16"/>
        <end position="310"/>
    </location>
</feature>
<name>A0A4Q7WLH7_9ACTN</name>
<dbReference type="PROSITE" id="PS51257">
    <property type="entry name" value="PROKAR_LIPOPROTEIN"/>
    <property type="match status" value="1"/>
</dbReference>
<dbReference type="EMBL" id="SHKR01000015">
    <property type="protein sequence ID" value="RZU10937.1"/>
    <property type="molecule type" value="Genomic_DNA"/>
</dbReference>
<proteinExistence type="predicted"/>
<dbReference type="SUPFAM" id="SSF51430">
    <property type="entry name" value="NAD(P)-linked oxidoreductase"/>
    <property type="match status" value="1"/>
</dbReference>
<dbReference type="PANTHER" id="PTHR43364">
    <property type="entry name" value="NADH-SPECIFIC METHYLGLYOXAL REDUCTASE-RELATED"/>
    <property type="match status" value="1"/>
</dbReference>
<dbReference type="InterPro" id="IPR036812">
    <property type="entry name" value="NAD(P)_OxRdtase_dom_sf"/>
</dbReference>
<dbReference type="Pfam" id="PF00248">
    <property type="entry name" value="Aldo_ket_red"/>
    <property type="match status" value="1"/>
</dbReference>
<dbReference type="InterPro" id="IPR023210">
    <property type="entry name" value="NADP_OxRdtase_dom"/>
</dbReference>
<accession>A0A4Q7WLH7</accession>
<evidence type="ECO:0000259" key="2">
    <source>
        <dbReference type="Pfam" id="PF00248"/>
    </source>
</evidence>
<organism evidence="3 4">
    <name type="scientific">Kribbella rubisoli</name>
    <dbReference type="NCBI Taxonomy" id="3075929"/>
    <lineage>
        <taxon>Bacteria</taxon>
        <taxon>Bacillati</taxon>
        <taxon>Actinomycetota</taxon>
        <taxon>Actinomycetes</taxon>
        <taxon>Propionibacteriales</taxon>
        <taxon>Kribbellaceae</taxon>
        <taxon>Kribbella</taxon>
    </lineage>
</organism>
<dbReference type="RefSeq" id="WP_130447443.1">
    <property type="nucleotide sequence ID" value="NZ_SHKR01000015.1"/>
</dbReference>
<dbReference type="Proteomes" id="UP000292027">
    <property type="component" value="Unassembled WGS sequence"/>
</dbReference>
<gene>
    <name evidence="3" type="ORF">EV645_6094</name>
</gene>
<dbReference type="PANTHER" id="PTHR43364:SF4">
    <property type="entry name" value="NAD(P)-LINKED OXIDOREDUCTASE SUPERFAMILY PROTEIN"/>
    <property type="match status" value="1"/>
</dbReference>
<dbReference type="OrthoDB" id="3664926at2"/>
<evidence type="ECO:0000313" key="3">
    <source>
        <dbReference type="EMBL" id="RZU10937.1"/>
    </source>
</evidence>
<dbReference type="FunFam" id="3.20.20.100:FF:000004">
    <property type="entry name" value="Oxidoreductase, aldo/keto reductase"/>
    <property type="match status" value="1"/>
</dbReference>